<dbReference type="AlphaFoldDB" id="A0A7R9IUX7"/>
<reference evidence="2" key="1">
    <citation type="submission" date="2020-11" db="EMBL/GenBank/DDBJ databases">
        <authorList>
            <person name="Tran Van P."/>
        </authorList>
    </citation>
    <scope>NUCLEOTIDE SEQUENCE</scope>
</reference>
<proteinExistence type="predicted"/>
<dbReference type="GO" id="GO:0043709">
    <property type="term" value="P:cell adhesion involved in single-species biofilm formation"/>
    <property type="evidence" value="ECO:0007669"/>
    <property type="project" value="TreeGrafter"/>
</dbReference>
<sequence length="167" mass="16730">MTIASGSAMAVGQGTVTFNGQLIAETCTIANDSIDVQVTLPTVSVQTLAAAGATAGSKGFDLNVIDCPAGITQVAAHFEAIGSSGVDSTTGNLTNQYTGTTDDPAATAVQVRLYNSDEQPLKLGETGAAAAVTSGSATMRYYGGYYATAKTGAGKVNAKAAYTLAYP</sequence>
<protein>
    <submittedName>
        <fullName evidence="2">(California timema) hypothetical protein</fullName>
    </submittedName>
</protein>
<accession>A0A7R9IUX7</accession>
<dbReference type="SUPFAM" id="SSF49401">
    <property type="entry name" value="Bacterial adhesins"/>
    <property type="match status" value="1"/>
</dbReference>
<dbReference type="InterPro" id="IPR050263">
    <property type="entry name" value="Bact_Fimbrial_Adh_Pro"/>
</dbReference>
<dbReference type="InterPro" id="IPR000259">
    <property type="entry name" value="Adhesion_dom_fimbrial"/>
</dbReference>
<organism evidence="2">
    <name type="scientific">Timema californicum</name>
    <name type="common">California timema</name>
    <name type="synonym">Walking stick</name>
    <dbReference type="NCBI Taxonomy" id="61474"/>
    <lineage>
        <taxon>Eukaryota</taxon>
        <taxon>Metazoa</taxon>
        <taxon>Ecdysozoa</taxon>
        <taxon>Arthropoda</taxon>
        <taxon>Hexapoda</taxon>
        <taxon>Insecta</taxon>
        <taxon>Pterygota</taxon>
        <taxon>Neoptera</taxon>
        <taxon>Polyneoptera</taxon>
        <taxon>Phasmatodea</taxon>
        <taxon>Timematodea</taxon>
        <taxon>Timematoidea</taxon>
        <taxon>Timematidae</taxon>
        <taxon>Timema</taxon>
    </lineage>
</organism>
<gene>
    <name evidence="2" type="ORF">TCMB3V08_LOCUS173</name>
</gene>
<evidence type="ECO:0000313" key="2">
    <source>
        <dbReference type="EMBL" id="CAD7567371.1"/>
    </source>
</evidence>
<evidence type="ECO:0000259" key="1">
    <source>
        <dbReference type="Pfam" id="PF00419"/>
    </source>
</evidence>
<dbReference type="Gene3D" id="2.60.40.1090">
    <property type="entry name" value="Fimbrial-type adhesion domain"/>
    <property type="match status" value="1"/>
</dbReference>
<name>A0A7R9IUX7_TIMCA</name>
<feature type="domain" description="Fimbrial-type adhesion" evidence="1">
    <location>
        <begin position="17"/>
        <end position="166"/>
    </location>
</feature>
<dbReference type="PANTHER" id="PTHR33420">
    <property type="entry name" value="FIMBRIAL SUBUNIT ELFA-RELATED"/>
    <property type="match status" value="1"/>
</dbReference>
<dbReference type="Pfam" id="PF00419">
    <property type="entry name" value="Fimbrial"/>
    <property type="match status" value="1"/>
</dbReference>
<dbReference type="EMBL" id="OE179079">
    <property type="protein sequence ID" value="CAD7567371.1"/>
    <property type="molecule type" value="Genomic_DNA"/>
</dbReference>
<dbReference type="InterPro" id="IPR008966">
    <property type="entry name" value="Adhesion_dom_sf"/>
</dbReference>
<dbReference type="InterPro" id="IPR036937">
    <property type="entry name" value="Adhesion_dom_fimbrial_sf"/>
</dbReference>
<dbReference type="PANTHER" id="PTHR33420:SF10">
    <property type="entry name" value="FIMBRIAE MAJOR SUBUNIT"/>
    <property type="match status" value="1"/>
</dbReference>